<keyword evidence="2" id="KW-0812">Transmembrane</keyword>
<evidence type="ECO:0000256" key="4">
    <source>
        <dbReference type="ARBA" id="ARBA00023136"/>
    </source>
</evidence>
<dbReference type="OrthoDB" id="221432at2157"/>
<dbReference type="SMART" id="SM00564">
    <property type="entry name" value="PQQ"/>
    <property type="match status" value="3"/>
</dbReference>
<dbReference type="RefSeq" id="WP_007694392.1">
    <property type="nucleotide sequence ID" value="NZ_AJRK01000046.1"/>
</dbReference>
<evidence type="ECO:0000256" key="2">
    <source>
        <dbReference type="ARBA" id="ARBA00022692"/>
    </source>
</evidence>
<keyword evidence="4" id="KW-0472">Membrane</keyword>
<dbReference type="AlphaFoldDB" id="M0LWN9"/>
<organism evidence="6 7">
    <name type="scientific">Halococcus hamelinensis 100A6</name>
    <dbReference type="NCBI Taxonomy" id="1132509"/>
    <lineage>
        <taxon>Archaea</taxon>
        <taxon>Methanobacteriati</taxon>
        <taxon>Methanobacteriota</taxon>
        <taxon>Stenosarchaea group</taxon>
        <taxon>Halobacteria</taxon>
        <taxon>Halobacteriales</taxon>
        <taxon>Halococcaceae</taxon>
        <taxon>Halococcus</taxon>
    </lineage>
</organism>
<dbReference type="EMBL" id="AOMB01000034">
    <property type="protein sequence ID" value="EMA37563.1"/>
    <property type="molecule type" value="Genomic_DNA"/>
</dbReference>
<evidence type="ECO:0000313" key="7">
    <source>
        <dbReference type="Proteomes" id="UP000011566"/>
    </source>
</evidence>
<keyword evidence="3" id="KW-1133">Transmembrane helix</keyword>
<dbReference type="SUPFAM" id="SSF69318">
    <property type="entry name" value="Integrin alpha N-terminal domain"/>
    <property type="match status" value="1"/>
</dbReference>
<dbReference type="Pfam" id="PF13360">
    <property type="entry name" value="PQQ_2"/>
    <property type="match status" value="1"/>
</dbReference>
<reference evidence="6 7" key="1">
    <citation type="journal article" date="2014" name="PLoS Genet.">
        <title>Phylogenetically driven sequencing of extremely halophilic archaea reveals strategies for static and dynamic osmo-response.</title>
        <authorList>
            <person name="Becker E.A."/>
            <person name="Seitzer P.M."/>
            <person name="Tritt A."/>
            <person name="Larsen D."/>
            <person name="Krusor M."/>
            <person name="Yao A.I."/>
            <person name="Wu D."/>
            <person name="Madern D."/>
            <person name="Eisen J.A."/>
            <person name="Darling A.E."/>
            <person name="Facciotti M.T."/>
        </authorList>
    </citation>
    <scope>NUCLEOTIDE SEQUENCE [LARGE SCALE GENOMIC DNA]</scope>
    <source>
        <strain evidence="6 7">100A6</strain>
    </source>
</reference>
<accession>M0LWN9</accession>
<keyword evidence="7" id="KW-1185">Reference proteome</keyword>
<evidence type="ECO:0000256" key="3">
    <source>
        <dbReference type="ARBA" id="ARBA00022989"/>
    </source>
</evidence>
<dbReference type="InterPro" id="IPR015943">
    <property type="entry name" value="WD40/YVTN_repeat-like_dom_sf"/>
</dbReference>
<dbReference type="Proteomes" id="UP000011566">
    <property type="component" value="Unassembled WGS sequence"/>
</dbReference>
<gene>
    <name evidence="6" type="ORF">C447_12617</name>
</gene>
<dbReference type="GO" id="GO:0016020">
    <property type="term" value="C:membrane"/>
    <property type="evidence" value="ECO:0007669"/>
    <property type="project" value="UniProtKB-SubCell"/>
</dbReference>
<protein>
    <recommendedName>
        <fullName evidence="5">Pyrrolo-quinoline quinone repeat domain-containing protein</fullName>
    </recommendedName>
</protein>
<dbReference type="Gene3D" id="2.130.10.10">
    <property type="entry name" value="YVTN repeat-like/Quinoprotein amine dehydrogenase"/>
    <property type="match status" value="1"/>
</dbReference>
<sequence length="404" mass="42057">MQVRTGLVAAVVVVALAGAAVVGYDTVTASSGTLTEEWVSDTPRPNQVNHHPVAAVRTGGQTFIAAPVSSVAGTPDAKCALVMLDSTGTTDWERTIRNRSCATHGIGDPTIADFDGNGELDVLIPTTENVLYGYDANDGTETLRFDLTSFGYSAPAVFAEPVRETVVADFDGSVFAVRPNETVAWQDQVAAGVTADTKKADFDGDGGPEVAVSAPGNVTLYEPNGTLVWERSVYAAFAVSGSVEGEQTLFVATGDGVVALDGTTGATEWRWNTSNNRPAIHALGDGDGDGAKEIYVTTGGGNLDALSARTGEVEWHADLSTEDSVAPPPDLGDLDGDGEPELVTVTNSGAVSVRDPANGNRLASYERDVAVWTHPTLVDLDGDGTEEVLVMYGDGRVVALSYDS</sequence>
<comment type="subcellular location">
    <subcellularLocation>
        <location evidence="1">Membrane</location>
        <topology evidence="1">Single-pass membrane protein</topology>
    </subcellularLocation>
</comment>
<proteinExistence type="predicted"/>
<dbReference type="PATRIC" id="fig|1132509.6.peg.2903"/>
<dbReference type="PANTHER" id="PTHR21419">
    <property type="match status" value="1"/>
</dbReference>
<dbReference type="PANTHER" id="PTHR21419:SF30">
    <property type="entry name" value="IG-LIKE DOMAIN-CONTAINING PROTEIN"/>
    <property type="match status" value="1"/>
</dbReference>
<dbReference type="InterPro" id="IPR018391">
    <property type="entry name" value="PQQ_b-propeller_rpt"/>
</dbReference>
<feature type="domain" description="Pyrrolo-quinoline quinone repeat" evidence="5">
    <location>
        <begin position="171"/>
        <end position="369"/>
    </location>
</feature>
<comment type="caution">
    <text evidence="6">The sequence shown here is derived from an EMBL/GenBank/DDBJ whole genome shotgun (WGS) entry which is preliminary data.</text>
</comment>
<dbReference type="InterPro" id="IPR002372">
    <property type="entry name" value="PQQ_rpt_dom"/>
</dbReference>
<dbReference type="InterPro" id="IPR045232">
    <property type="entry name" value="FAM234"/>
</dbReference>
<evidence type="ECO:0000256" key="1">
    <source>
        <dbReference type="ARBA" id="ARBA00004167"/>
    </source>
</evidence>
<evidence type="ECO:0000259" key="5">
    <source>
        <dbReference type="Pfam" id="PF13360"/>
    </source>
</evidence>
<evidence type="ECO:0000313" key="6">
    <source>
        <dbReference type="EMBL" id="EMA37563.1"/>
    </source>
</evidence>
<name>M0LWN9_9EURY</name>
<dbReference type="Gene3D" id="2.40.128.630">
    <property type="match status" value="1"/>
</dbReference>
<dbReference type="eggNOG" id="arCOG02556">
    <property type="taxonomic scope" value="Archaea"/>
</dbReference>
<dbReference type="InterPro" id="IPR028994">
    <property type="entry name" value="Integrin_alpha_N"/>
</dbReference>